<gene>
    <name evidence="1" type="ORF">CCACVL1_29127</name>
</gene>
<sequence>QSKSHPKLSWDIRQKRPESRLANNVYVARNGYFKPLRIKEDLDFKVKGSRRADDIHRMEQTETPLLV</sequence>
<organism evidence="1 2">
    <name type="scientific">Corchorus capsularis</name>
    <name type="common">Jute</name>
    <dbReference type="NCBI Taxonomy" id="210143"/>
    <lineage>
        <taxon>Eukaryota</taxon>
        <taxon>Viridiplantae</taxon>
        <taxon>Streptophyta</taxon>
        <taxon>Embryophyta</taxon>
        <taxon>Tracheophyta</taxon>
        <taxon>Spermatophyta</taxon>
        <taxon>Magnoliopsida</taxon>
        <taxon>eudicotyledons</taxon>
        <taxon>Gunneridae</taxon>
        <taxon>Pentapetalae</taxon>
        <taxon>rosids</taxon>
        <taxon>malvids</taxon>
        <taxon>Malvales</taxon>
        <taxon>Malvaceae</taxon>
        <taxon>Grewioideae</taxon>
        <taxon>Apeibeae</taxon>
        <taxon>Corchorus</taxon>
    </lineage>
</organism>
<evidence type="ECO:0000313" key="1">
    <source>
        <dbReference type="EMBL" id="OMO52668.1"/>
    </source>
</evidence>
<name>A0A1R3G3J6_COCAP</name>
<feature type="non-terminal residue" evidence="1">
    <location>
        <position position="1"/>
    </location>
</feature>
<protein>
    <submittedName>
        <fullName evidence="1">Uncharacterized protein</fullName>
    </submittedName>
</protein>
<reference evidence="1 2" key="1">
    <citation type="submission" date="2013-09" db="EMBL/GenBank/DDBJ databases">
        <title>Corchorus capsularis genome sequencing.</title>
        <authorList>
            <person name="Alam M."/>
            <person name="Haque M.S."/>
            <person name="Islam M.S."/>
            <person name="Emdad E.M."/>
            <person name="Islam M.M."/>
            <person name="Ahmed B."/>
            <person name="Halim A."/>
            <person name="Hossen Q.M.M."/>
            <person name="Hossain M.Z."/>
            <person name="Ahmed R."/>
            <person name="Khan M.M."/>
            <person name="Islam R."/>
            <person name="Rashid M.M."/>
            <person name="Khan S.A."/>
            <person name="Rahman M.S."/>
            <person name="Alam M."/>
        </authorList>
    </citation>
    <scope>NUCLEOTIDE SEQUENCE [LARGE SCALE GENOMIC DNA]</scope>
    <source>
        <strain evidence="2">cv. CVL-1</strain>
        <tissue evidence="1">Whole seedling</tissue>
    </source>
</reference>
<proteinExistence type="predicted"/>
<dbReference type="AlphaFoldDB" id="A0A1R3G3J6"/>
<accession>A0A1R3G3J6</accession>
<dbReference type="Proteomes" id="UP000188268">
    <property type="component" value="Unassembled WGS sequence"/>
</dbReference>
<comment type="caution">
    <text evidence="1">The sequence shown here is derived from an EMBL/GenBank/DDBJ whole genome shotgun (WGS) entry which is preliminary data.</text>
</comment>
<dbReference type="EMBL" id="AWWV01015466">
    <property type="protein sequence ID" value="OMO52668.1"/>
    <property type="molecule type" value="Genomic_DNA"/>
</dbReference>
<evidence type="ECO:0000313" key="2">
    <source>
        <dbReference type="Proteomes" id="UP000188268"/>
    </source>
</evidence>
<keyword evidence="2" id="KW-1185">Reference proteome</keyword>
<dbReference type="Gramene" id="OMO52668">
    <property type="protein sequence ID" value="OMO52668"/>
    <property type="gene ID" value="CCACVL1_29127"/>
</dbReference>